<dbReference type="OrthoDB" id="9875979at2"/>
<reference evidence="2" key="1">
    <citation type="submission" date="2016-10" db="EMBL/GenBank/DDBJ databases">
        <authorList>
            <person name="Varghese N."/>
            <person name="Submissions S."/>
        </authorList>
    </citation>
    <scope>NUCLEOTIDE SEQUENCE [LARGE SCALE GENOMIC DNA]</scope>
    <source>
        <strain evidence="2">DSM 44234</strain>
    </source>
</reference>
<dbReference type="Proteomes" id="UP000182241">
    <property type="component" value="Unassembled WGS sequence"/>
</dbReference>
<keyword evidence="2" id="KW-1185">Reference proteome</keyword>
<dbReference type="EMBL" id="FNSA01000003">
    <property type="protein sequence ID" value="SEC75408.1"/>
    <property type="molecule type" value="Genomic_DNA"/>
</dbReference>
<evidence type="ECO:0000313" key="2">
    <source>
        <dbReference type="Proteomes" id="UP000182241"/>
    </source>
</evidence>
<name>A0A1H4V452_TSUTY</name>
<dbReference type="STRING" id="57704.SAMN04489793_3125"/>
<evidence type="ECO:0000313" key="1">
    <source>
        <dbReference type="EMBL" id="SEC75408.1"/>
    </source>
</evidence>
<organism evidence="1 2">
    <name type="scientific">Tsukamurella tyrosinosolvens</name>
    <dbReference type="NCBI Taxonomy" id="57704"/>
    <lineage>
        <taxon>Bacteria</taxon>
        <taxon>Bacillati</taxon>
        <taxon>Actinomycetota</taxon>
        <taxon>Actinomycetes</taxon>
        <taxon>Mycobacteriales</taxon>
        <taxon>Tsukamurellaceae</taxon>
        <taxon>Tsukamurella</taxon>
    </lineage>
</organism>
<proteinExistence type="predicted"/>
<gene>
    <name evidence="1" type="ORF">SAMN04489793_3125</name>
</gene>
<dbReference type="AlphaFoldDB" id="A0A1H4V452"/>
<protein>
    <submittedName>
        <fullName evidence="1">Uncharacterized protein</fullName>
    </submittedName>
</protein>
<dbReference type="RefSeq" id="WP_068742868.1">
    <property type="nucleotide sequence ID" value="NZ_FNSA01000003.1"/>
</dbReference>
<accession>A0A1H4V452</accession>
<sequence>MGGPRPDWWHLTALVTGPTAEEIGARTDARDELQWEAGNDDRSALVSVRYLAQSATMQGVLIQGRAALRRAFGDTANTIEPTALLREEDGAVYDPDDL</sequence>